<dbReference type="GO" id="GO:0004619">
    <property type="term" value="F:phosphoglycerate mutase activity"/>
    <property type="evidence" value="ECO:0007669"/>
    <property type="project" value="UniProtKB-EC"/>
</dbReference>
<proteinExistence type="inferred from homology"/>
<dbReference type="InterPro" id="IPR013078">
    <property type="entry name" value="His_Pase_superF_clade-1"/>
</dbReference>
<evidence type="ECO:0000256" key="3">
    <source>
        <dbReference type="ARBA" id="ARBA00022432"/>
    </source>
</evidence>
<keyword evidence="5" id="KW-0413">Isomerase</keyword>
<evidence type="ECO:0000256" key="6">
    <source>
        <dbReference type="PIRSR" id="PIRSR613078-2"/>
    </source>
</evidence>
<evidence type="ECO:0000256" key="1">
    <source>
        <dbReference type="ARBA" id="ARBA00006717"/>
    </source>
</evidence>
<evidence type="ECO:0000256" key="2">
    <source>
        <dbReference type="ARBA" id="ARBA00012028"/>
    </source>
</evidence>
<dbReference type="GO" id="GO:0006096">
    <property type="term" value="P:glycolytic process"/>
    <property type="evidence" value="ECO:0007669"/>
    <property type="project" value="UniProtKB-KW"/>
</dbReference>
<dbReference type="EMBL" id="AP017928">
    <property type="protein sequence ID" value="BBA33173.1"/>
    <property type="molecule type" value="Genomic_DNA"/>
</dbReference>
<dbReference type="SUPFAM" id="SSF53254">
    <property type="entry name" value="Phosphoglycerate mutase-like"/>
    <property type="match status" value="1"/>
</dbReference>
<dbReference type="InterPro" id="IPR029033">
    <property type="entry name" value="His_PPase_superfam"/>
</dbReference>
<dbReference type="EC" id="5.4.2.11" evidence="2"/>
<dbReference type="CDD" id="cd07067">
    <property type="entry name" value="HP_PGM_like"/>
    <property type="match status" value="1"/>
</dbReference>
<evidence type="ECO:0000313" key="9">
    <source>
        <dbReference type="EMBL" id="BBA33173.1"/>
    </source>
</evidence>
<dbReference type="KEGG" id="mmai:sS8_1211"/>
<evidence type="ECO:0000313" key="10">
    <source>
        <dbReference type="Proteomes" id="UP000266313"/>
    </source>
</evidence>
<comment type="similarity">
    <text evidence="1">Belongs to the phosphoglycerate mutase family. BPG-dependent PGAM subfamily.</text>
</comment>
<protein>
    <recommendedName>
        <fullName evidence="2">phosphoglycerate mutase (2,3-diphosphoglycerate-dependent)</fullName>
        <ecNumber evidence="2">5.4.2.11</ecNumber>
    </recommendedName>
</protein>
<keyword evidence="4" id="KW-0324">Glycolysis</keyword>
<dbReference type="GO" id="GO:0006094">
    <property type="term" value="P:gluconeogenesis"/>
    <property type="evidence" value="ECO:0007669"/>
    <property type="project" value="UniProtKB-KW"/>
</dbReference>
<sequence>MWRRSYSVRPPALSHDDPRHPRFDPRYAHLDPRVLPASESLFDTLVRCLPAWQDRIALDLRMGRHVLVAAHGNSLRALVKMLDGISDEEIPLVEIPTGVPVVYRFDQDLNVASKIMLD</sequence>
<evidence type="ECO:0000256" key="4">
    <source>
        <dbReference type="ARBA" id="ARBA00023152"/>
    </source>
</evidence>
<feature type="binding site" evidence="6">
    <location>
        <begin position="3"/>
        <end position="4"/>
    </location>
    <ligand>
        <name>substrate</name>
    </ligand>
</feature>
<organism evidence="9 10">
    <name type="scientific">Methylocaldum marinum</name>
    <dbReference type="NCBI Taxonomy" id="1432792"/>
    <lineage>
        <taxon>Bacteria</taxon>
        <taxon>Pseudomonadati</taxon>
        <taxon>Pseudomonadota</taxon>
        <taxon>Gammaproteobacteria</taxon>
        <taxon>Methylococcales</taxon>
        <taxon>Methylococcaceae</taxon>
        <taxon>Methylocaldum</taxon>
    </lineage>
</organism>
<dbReference type="NCBIfam" id="TIGR01258">
    <property type="entry name" value="pgm_1"/>
    <property type="match status" value="1"/>
</dbReference>
<name>A0A250KN90_9GAMM</name>
<feature type="site" description="Transition state stabilizer" evidence="7">
    <location>
        <position position="71"/>
    </location>
</feature>
<dbReference type="RefSeq" id="WP_331852282.1">
    <property type="nucleotide sequence ID" value="NZ_AP017928.1"/>
</dbReference>
<keyword evidence="10" id="KW-1185">Reference proteome</keyword>
<evidence type="ECO:0000256" key="5">
    <source>
        <dbReference type="ARBA" id="ARBA00023235"/>
    </source>
</evidence>
<reference evidence="9 10" key="1">
    <citation type="submission" date="2016-12" db="EMBL/GenBank/DDBJ databases">
        <title>Genome sequencing of Methylocaldum marinum.</title>
        <authorList>
            <person name="Takeuchi M."/>
            <person name="Kamagata Y."/>
            <person name="Hiraoka S."/>
            <person name="Oshima K."/>
            <person name="Hattori M."/>
            <person name="Iwasaki W."/>
        </authorList>
    </citation>
    <scope>NUCLEOTIDE SEQUENCE [LARGE SCALE GENOMIC DNA]</scope>
    <source>
        <strain evidence="9 10">S8</strain>
    </source>
</reference>
<dbReference type="InterPro" id="IPR005952">
    <property type="entry name" value="Phosphogly_mut1"/>
</dbReference>
<dbReference type="AlphaFoldDB" id="A0A250KN90"/>
<evidence type="ECO:0000256" key="8">
    <source>
        <dbReference type="SAM" id="MobiDB-lite"/>
    </source>
</evidence>
<feature type="binding site" evidence="6">
    <location>
        <begin position="72"/>
        <end position="73"/>
    </location>
    <ligand>
        <name>substrate</name>
    </ligand>
</feature>
<accession>A0A250KN90</accession>
<dbReference type="Gene3D" id="3.40.50.1240">
    <property type="entry name" value="Phosphoglycerate mutase-like"/>
    <property type="match status" value="1"/>
</dbReference>
<dbReference type="Proteomes" id="UP000266313">
    <property type="component" value="Chromosome"/>
</dbReference>
<keyword evidence="3" id="KW-0312">Gluconeogenesis</keyword>
<dbReference type="PANTHER" id="PTHR11931">
    <property type="entry name" value="PHOSPHOGLYCERATE MUTASE"/>
    <property type="match status" value="1"/>
</dbReference>
<evidence type="ECO:0000256" key="7">
    <source>
        <dbReference type="PIRSR" id="PIRSR613078-3"/>
    </source>
</evidence>
<gene>
    <name evidence="9" type="ORF">sS8_1211</name>
</gene>
<feature type="region of interest" description="Disordered" evidence="8">
    <location>
        <begin position="1"/>
        <end position="21"/>
    </location>
</feature>